<gene>
    <name evidence="5" type="ORF">LZD57_16925</name>
</gene>
<evidence type="ECO:0000313" key="5">
    <source>
        <dbReference type="EMBL" id="MCE7029673.1"/>
    </source>
</evidence>
<dbReference type="PRINTS" id="PR00032">
    <property type="entry name" value="HTHARAC"/>
</dbReference>
<dbReference type="AlphaFoldDB" id="A0A9X1P5I3"/>
<evidence type="ECO:0000259" key="4">
    <source>
        <dbReference type="PROSITE" id="PS01124"/>
    </source>
</evidence>
<dbReference type="RefSeq" id="WP_233720662.1">
    <property type="nucleotide sequence ID" value="NZ_JAJUWU010000017.1"/>
</dbReference>
<dbReference type="SMART" id="SM00342">
    <property type="entry name" value="HTH_ARAC"/>
    <property type="match status" value="1"/>
</dbReference>
<reference evidence="5" key="1">
    <citation type="submission" date="2022-01" db="EMBL/GenBank/DDBJ databases">
        <title>Jiella avicenniae sp. nov., a novel endophytic bacterium isolated from bark of Avicennia marina.</title>
        <authorList>
            <person name="Tuo L."/>
        </authorList>
    </citation>
    <scope>NUCLEOTIDE SEQUENCE</scope>
    <source>
        <strain evidence="5">CBK1P-4</strain>
    </source>
</reference>
<name>A0A9X1P5I3_9HYPH</name>
<evidence type="ECO:0000256" key="1">
    <source>
        <dbReference type="ARBA" id="ARBA00023015"/>
    </source>
</evidence>
<dbReference type="Proteomes" id="UP001139035">
    <property type="component" value="Unassembled WGS sequence"/>
</dbReference>
<keyword evidence="1" id="KW-0805">Transcription regulation</keyword>
<dbReference type="GO" id="GO:0003700">
    <property type="term" value="F:DNA-binding transcription factor activity"/>
    <property type="evidence" value="ECO:0007669"/>
    <property type="project" value="InterPro"/>
</dbReference>
<dbReference type="EMBL" id="JAJUWU010000017">
    <property type="protein sequence ID" value="MCE7029673.1"/>
    <property type="molecule type" value="Genomic_DNA"/>
</dbReference>
<dbReference type="PROSITE" id="PS00041">
    <property type="entry name" value="HTH_ARAC_FAMILY_1"/>
    <property type="match status" value="1"/>
</dbReference>
<dbReference type="SUPFAM" id="SSF46689">
    <property type="entry name" value="Homeodomain-like"/>
    <property type="match status" value="2"/>
</dbReference>
<accession>A0A9X1P5I3</accession>
<organism evidence="5 6">
    <name type="scientific">Jiella avicenniae</name>
    <dbReference type="NCBI Taxonomy" id="2907202"/>
    <lineage>
        <taxon>Bacteria</taxon>
        <taxon>Pseudomonadati</taxon>
        <taxon>Pseudomonadota</taxon>
        <taxon>Alphaproteobacteria</taxon>
        <taxon>Hyphomicrobiales</taxon>
        <taxon>Aurantimonadaceae</taxon>
        <taxon>Jiella</taxon>
    </lineage>
</organism>
<keyword evidence="6" id="KW-1185">Reference proteome</keyword>
<comment type="caution">
    <text evidence="5">The sequence shown here is derived from an EMBL/GenBank/DDBJ whole genome shotgun (WGS) entry which is preliminary data.</text>
</comment>
<dbReference type="InterPro" id="IPR018060">
    <property type="entry name" value="HTH_AraC"/>
</dbReference>
<evidence type="ECO:0000256" key="2">
    <source>
        <dbReference type="ARBA" id="ARBA00023125"/>
    </source>
</evidence>
<dbReference type="InterPro" id="IPR050204">
    <property type="entry name" value="AraC_XylS_family_regulators"/>
</dbReference>
<keyword evidence="3" id="KW-0804">Transcription</keyword>
<dbReference type="PANTHER" id="PTHR46796">
    <property type="entry name" value="HTH-TYPE TRANSCRIPTIONAL ACTIVATOR RHAS-RELATED"/>
    <property type="match status" value="1"/>
</dbReference>
<sequence>MTIGSRQVHPGRDLAIGVNSFEPHNHSMMAEGEGGLFLAFYLDPDWIRQRRGIDGDVPLFVDPAIPIDPATHDLMANLVDRLIDGDDPGHLLHYEIVSFVDSLLDAAEAERARQRLPKRAPGARDFRIRKAIALMKANVTARICFDEVAREVGLSRPHFFALFKEQMNVTPNIYWNMLRMEEALRHVQGSDDRLTEIATDLGFTTQGNFSRFFREHVGVPPAVYRSAARSMVA</sequence>
<evidence type="ECO:0000313" key="6">
    <source>
        <dbReference type="Proteomes" id="UP001139035"/>
    </source>
</evidence>
<evidence type="ECO:0000256" key="3">
    <source>
        <dbReference type="ARBA" id="ARBA00023163"/>
    </source>
</evidence>
<protein>
    <submittedName>
        <fullName evidence="5">AraC family transcriptional regulator</fullName>
    </submittedName>
</protein>
<dbReference type="GO" id="GO:0043565">
    <property type="term" value="F:sequence-specific DNA binding"/>
    <property type="evidence" value="ECO:0007669"/>
    <property type="project" value="InterPro"/>
</dbReference>
<dbReference type="Gene3D" id="1.10.10.60">
    <property type="entry name" value="Homeodomain-like"/>
    <property type="match status" value="2"/>
</dbReference>
<dbReference type="Pfam" id="PF12833">
    <property type="entry name" value="HTH_18"/>
    <property type="match status" value="1"/>
</dbReference>
<dbReference type="PANTHER" id="PTHR46796:SF2">
    <property type="entry name" value="TRANSCRIPTIONAL REGULATORY PROTEIN"/>
    <property type="match status" value="1"/>
</dbReference>
<dbReference type="InterPro" id="IPR020449">
    <property type="entry name" value="Tscrpt_reg_AraC-type_HTH"/>
</dbReference>
<feature type="domain" description="HTH araC/xylS-type" evidence="4">
    <location>
        <begin position="129"/>
        <end position="227"/>
    </location>
</feature>
<dbReference type="InterPro" id="IPR018062">
    <property type="entry name" value="HTH_AraC-typ_CS"/>
</dbReference>
<dbReference type="InterPro" id="IPR009057">
    <property type="entry name" value="Homeodomain-like_sf"/>
</dbReference>
<dbReference type="PROSITE" id="PS01124">
    <property type="entry name" value="HTH_ARAC_FAMILY_2"/>
    <property type="match status" value="1"/>
</dbReference>
<keyword evidence="2" id="KW-0238">DNA-binding</keyword>
<proteinExistence type="predicted"/>